<evidence type="ECO:0000313" key="8">
    <source>
        <dbReference type="Proteomes" id="UP001175001"/>
    </source>
</evidence>
<feature type="domain" description="Moybdenum cofactor oxidoreductase dimerisation" evidence="6">
    <location>
        <begin position="310"/>
        <end position="433"/>
    </location>
</feature>
<feature type="domain" description="Oxidoreductase molybdopterin-binding" evidence="5">
    <location>
        <begin position="32"/>
        <end position="242"/>
    </location>
</feature>
<evidence type="ECO:0000256" key="2">
    <source>
        <dbReference type="ARBA" id="ARBA00022505"/>
    </source>
</evidence>
<dbReference type="InterPro" id="IPR014756">
    <property type="entry name" value="Ig_E-set"/>
</dbReference>
<evidence type="ECO:0000313" key="7">
    <source>
        <dbReference type="EMBL" id="KAK0622109.1"/>
    </source>
</evidence>
<dbReference type="AlphaFoldDB" id="A0AA39WUZ5"/>
<dbReference type="SUPFAM" id="SSF81296">
    <property type="entry name" value="E set domains"/>
    <property type="match status" value="1"/>
</dbReference>
<dbReference type="Pfam" id="PF00174">
    <property type="entry name" value="Oxidored_molyb"/>
    <property type="match status" value="1"/>
</dbReference>
<dbReference type="GO" id="GO:0005739">
    <property type="term" value="C:mitochondrion"/>
    <property type="evidence" value="ECO:0007669"/>
    <property type="project" value="TreeGrafter"/>
</dbReference>
<dbReference type="EMBL" id="JAUJDW010000161">
    <property type="protein sequence ID" value="KAK0622109.1"/>
    <property type="molecule type" value="Genomic_DNA"/>
</dbReference>
<evidence type="ECO:0000259" key="5">
    <source>
        <dbReference type="Pfam" id="PF00174"/>
    </source>
</evidence>
<dbReference type="SUPFAM" id="SSF56524">
    <property type="entry name" value="Oxidoreductase molybdopterin-binding domain"/>
    <property type="match status" value="1"/>
</dbReference>
<gene>
    <name evidence="7" type="primary">SUOX_1</name>
    <name evidence="7" type="ORF">DIS24_g11391</name>
</gene>
<keyword evidence="4" id="KW-0560">Oxidoreductase</keyword>
<evidence type="ECO:0000259" key="6">
    <source>
        <dbReference type="Pfam" id="PF03404"/>
    </source>
</evidence>
<dbReference type="GO" id="GO:0030151">
    <property type="term" value="F:molybdenum ion binding"/>
    <property type="evidence" value="ECO:0007669"/>
    <property type="project" value="InterPro"/>
</dbReference>
<accession>A0AA39WUZ5</accession>
<comment type="cofactor">
    <cofactor evidence="1">
        <name>Mo-molybdopterin</name>
        <dbReference type="ChEBI" id="CHEBI:71302"/>
    </cofactor>
</comment>
<evidence type="ECO:0000256" key="1">
    <source>
        <dbReference type="ARBA" id="ARBA00001924"/>
    </source>
</evidence>
<dbReference type="PRINTS" id="PR00407">
    <property type="entry name" value="EUMOPTERIN"/>
</dbReference>
<keyword evidence="2" id="KW-0500">Molybdenum</keyword>
<proteinExistence type="predicted"/>
<organism evidence="7 8">
    <name type="scientific">Lasiodiplodia hormozganensis</name>
    <dbReference type="NCBI Taxonomy" id="869390"/>
    <lineage>
        <taxon>Eukaryota</taxon>
        <taxon>Fungi</taxon>
        <taxon>Dikarya</taxon>
        <taxon>Ascomycota</taxon>
        <taxon>Pezizomycotina</taxon>
        <taxon>Dothideomycetes</taxon>
        <taxon>Dothideomycetes incertae sedis</taxon>
        <taxon>Botryosphaeriales</taxon>
        <taxon>Botryosphaeriaceae</taxon>
        <taxon>Lasiodiplodia</taxon>
    </lineage>
</organism>
<dbReference type="Gene3D" id="3.90.420.10">
    <property type="entry name" value="Oxidoreductase, molybdopterin-binding domain"/>
    <property type="match status" value="1"/>
</dbReference>
<dbReference type="GO" id="GO:0020037">
    <property type="term" value="F:heme binding"/>
    <property type="evidence" value="ECO:0007669"/>
    <property type="project" value="TreeGrafter"/>
</dbReference>
<dbReference type="PANTHER" id="PTHR19372">
    <property type="entry name" value="SULFITE REDUCTASE"/>
    <property type="match status" value="1"/>
</dbReference>
<comment type="caution">
    <text evidence="7">The sequence shown here is derived from an EMBL/GenBank/DDBJ whole genome shotgun (WGS) entry which is preliminary data.</text>
</comment>
<name>A0AA39WUZ5_9PEZI</name>
<dbReference type="Pfam" id="PF03404">
    <property type="entry name" value="Mo-co_dimer"/>
    <property type="match status" value="1"/>
</dbReference>
<evidence type="ECO:0000256" key="4">
    <source>
        <dbReference type="ARBA" id="ARBA00023002"/>
    </source>
</evidence>
<protein>
    <submittedName>
        <fullName evidence="7">Sulfite oxidase</fullName>
    </submittedName>
</protein>
<dbReference type="PANTHER" id="PTHR19372:SF7">
    <property type="entry name" value="SULFITE OXIDASE, MITOCHONDRIAL"/>
    <property type="match status" value="1"/>
</dbReference>
<dbReference type="GO" id="GO:0008482">
    <property type="term" value="F:sulfite oxidase activity"/>
    <property type="evidence" value="ECO:0007669"/>
    <property type="project" value="TreeGrafter"/>
</dbReference>
<reference evidence="7" key="1">
    <citation type="submission" date="2023-06" db="EMBL/GenBank/DDBJ databases">
        <title>Multi-omics analyses reveal the molecular pathogenesis toolkit of Lasiodiplodia hormozganensis, a cross-kingdom pathogen.</title>
        <authorList>
            <person name="Felix C."/>
            <person name="Meneses R."/>
            <person name="Goncalves M.F.M."/>
            <person name="Tilleman L."/>
            <person name="Duarte A.S."/>
            <person name="Jorrin-Novo J.V."/>
            <person name="Van De Peer Y."/>
            <person name="Deforce D."/>
            <person name="Van Nieuwerburgh F."/>
            <person name="Esteves A.C."/>
            <person name="Alves A."/>
        </authorList>
    </citation>
    <scope>NUCLEOTIDE SEQUENCE</scope>
    <source>
        <strain evidence="7">CBS 339.90</strain>
    </source>
</reference>
<dbReference type="Gene3D" id="2.60.40.650">
    <property type="match status" value="1"/>
</dbReference>
<evidence type="ECO:0000256" key="3">
    <source>
        <dbReference type="ARBA" id="ARBA00022723"/>
    </source>
</evidence>
<sequence>MATIGSTVTKFEYSVKEPLNREPPIGELLSSPIPHINPSTHTLTVNINTTTGNAPPPSLTLTPTDLRTRFPQHEVVAALQCAGNRRHEMRTRLREVKGIDWFGGAAMCCVWRGPRLRDVLGAAGVVFDFSAAVAASSGGAALERVDSVVDGGGGDRGVGAGEGGGAGGGGGGGLHVQFASHATACQEEGWYGASIPLARAMSAEDEVVVAVEANGQPLTAARGAPVRIVVPGVAGARSVKWYVLLIANDFLLRAGEKAADLGLVAECRVDTITVQPFESQNHYQQRDYKILPVHCNDQMSSDKWWNRIPALMDMPVNSVIGFPRSGSRVTPSAADGTIEVAGYALPGGRNGPVRKVEVSGDEGRTWTEAKILEPPEEVRAKGLDLRWAWSLWRAKVKVERGAGKCIWSRATDGREMQPRFPDWNWRGLAYNGYGEALDLFVE</sequence>
<dbReference type="InterPro" id="IPR008335">
    <property type="entry name" value="Mopterin_OxRdtase_euk"/>
</dbReference>
<dbReference type="GO" id="GO:0043546">
    <property type="term" value="F:molybdopterin cofactor binding"/>
    <property type="evidence" value="ECO:0007669"/>
    <property type="project" value="TreeGrafter"/>
</dbReference>
<dbReference type="InterPro" id="IPR005066">
    <property type="entry name" value="MoCF_OxRdtse_dimer"/>
</dbReference>
<dbReference type="InterPro" id="IPR036374">
    <property type="entry name" value="OxRdtase_Mopterin-bd_sf"/>
</dbReference>
<dbReference type="InterPro" id="IPR000572">
    <property type="entry name" value="OxRdtase_Mopterin-bd_dom"/>
</dbReference>
<keyword evidence="8" id="KW-1185">Reference proteome</keyword>
<dbReference type="GO" id="GO:0006790">
    <property type="term" value="P:sulfur compound metabolic process"/>
    <property type="evidence" value="ECO:0007669"/>
    <property type="project" value="TreeGrafter"/>
</dbReference>
<keyword evidence="3" id="KW-0479">Metal-binding</keyword>
<dbReference type="Proteomes" id="UP001175001">
    <property type="component" value="Unassembled WGS sequence"/>
</dbReference>